<dbReference type="Gene3D" id="3.40.50.2300">
    <property type="match status" value="2"/>
</dbReference>
<accession>A0A942EAF0</accession>
<dbReference type="InterPro" id="IPR046335">
    <property type="entry name" value="LacI/GalR-like_sensor"/>
</dbReference>
<evidence type="ECO:0000256" key="1">
    <source>
        <dbReference type="ARBA" id="ARBA00022491"/>
    </source>
</evidence>
<dbReference type="Pfam" id="PF13377">
    <property type="entry name" value="Peripla_BP_3"/>
    <property type="match status" value="1"/>
</dbReference>
<dbReference type="InterPro" id="IPR010982">
    <property type="entry name" value="Lambda_DNA-bd_dom_sf"/>
</dbReference>
<dbReference type="PANTHER" id="PTHR30146">
    <property type="entry name" value="LACI-RELATED TRANSCRIPTIONAL REPRESSOR"/>
    <property type="match status" value="1"/>
</dbReference>
<dbReference type="SUPFAM" id="SSF53822">
    <property type="entry name" value="Periplasmic binding protein-like I"/>
    <property type="match status" value="1"/>
</dbReference>
<dbReference type="PANTHER" id="PTHR30146:SF95">
    <property type="entry name" value="RIBOSE OPERON REPRESSOR"/>
    <property type="match status" value="1"/>
</dbReference>
<dbReference type="GO" id="GO:0000976">
    <property type="term" value="F:transcription cis-regulatory region binding"/>
    <property type="evidence" value="ECO:0007669"/>
    <property type="project" value="TreeGrafter"/>
</dbReference>
<keyword evidence="1" id="KW-0678">Repressor</keyword>
<evidence type="ECO:0000259" key="5">
    <source>
        <dbReference type="PROSITE" id="PS50932"/>
    </source>
</evidence>
<dbReference type="AlphaFoldDB" id="A0A942EAF0"/>
<keyword evidence="4" id="KW-0804">Transcription</keyword>
<reference evidence="6" key="1">
    <citation type="submission" date="2021-04" db="EMBL/GenBank/DDBJ databases">
        <title>Devosia litorisediminis sp. nov., isolated from a sand dune.</title>
        <authorList>
            <person name="Park S."/>
            <person name="Yoon J.-H."/>
        </authorList>
    </citation>
    <scope>NUCLEOTIDE SEQUENCE</scope>
    <source>
        <strain evidence="6">BSSL-BM10</strain>
    </source>
</reference>
<sequence>MIPTLKDVAERAGVSRSAVSRCFTEGASVSKKMRIKVEKAAAELGYSPNFLARSLTTRRTKLIGLVVSNFKNPFFLQVFDLFTLGLQERGLRPLLVNLSNETDPAHSVQMLRQYSVDGVIVASSTLPQDFAKAFRAAAIPVVHTFGQKSGSPEVHVVGIDNEYCGQMAAQEFLARGYTNVGFLGGPETASSTRDRWQGFATELRKHTNVRASCTYAKAYSFPAGREAMTKLLAEKPAQAYFCADDVISLGALSAMRDAGLRVPQDIGVLGLNDMEIAGWESVNLTTIHQPVEDIVNSSIELIESLLANPDRRPEARTFACRIVERGTLRPRT</sequence>
<evidence type="ECO:0000256" key="4">
    <source>
        <dbReference type="ARBA" id="ARBA00023163"/>
    </source>
</evidence>
<feature type="domain" description="HTH lacI-type" evidence="5">
    <location>
        <begin position="3"/>
        <end position="57"/>
    </location>
</feature>
<evidence type="ECO:0000256" key="2">
    <source>
        <dbReference type="ARBA" id="ARBA00023015"/>
    </source>
</evidence>
<keyword evidence="3 6" id="KW-0238">DNA-binding</keyword>
<gene>
    <name evidence="6" type="ORF">KD146_06175</name>
</gene>
<dbReference type="Gene3D" id="1.10.260.40">
    <property type="entry name" value="lambda repressor-like DNA-binding domains"/>
    <property type="match status" value="1"/>
</dbReference>
<dbReference type="CDD" id="cd01392">
    <property type="entry name" value="HTH_LacI"/>
    <property type="match status" value="1"/>
</dbReference>
<evidence type="ECO:0000313" key="6">
    <source>
        <dbReference type="EMBL" id="MBS3848280.1"/>
    </source>
</evidence>
<dbReference type="GO" id="GO:0003700">
    <property type="term" value="F:DNA-binding transcription factor activity"/>
    <property type="evidence" value="ECO:0007669"/>
    <property type="project" value="TreeGrafter"/>
</dbReference>
<protein>
    <submittedName>
        <fullName evidence="6">LacI family DNA-binding transcriptional regulator</fullName>
    </submittedName>
</protein>
<dbReference type="CDD" id="cd06278">
    <property type="entry name" value="PBP1_LacI-like"/>
    <property type="match status" value="1"/>
</dbReference>
<evidence type="ECO:0000256" key="3">
    <source>
        <dbReference type="ARBA" id="ARBA00023125"/>
    </source>
</evidence>
<organism evidence="6 7">
    <name type="scientific">Devosia litorisediminis</name>
    <dbReference type="NCBI Taxonomy" id="2829817"/>
    <lineage>
        <taxon>Bacteria</taxon>
        <taxon>Pseudomonadati</taxon>
        <taxon>Pseudomonadota</taxon>
        <taxon>Alphaproteobacteria</taxon>
        <taxon>Hyphomicrobiales</taxon>
        <taxon>Devosiaceae</taxon>
        <taxon>Devosia</taxon>
    </lineage>
</organism>
<dbReference type="RefSeq" id="WP_212657839.1">
    <property type="nucleotide sequence ID" value="NZ_JAGXTP010000001.1"/>
</dbReference>
<dbReference type="EMBL" id="JAGXTP010000001">
    <property type="protein sequence ID" value="MBS3848280.1"/>
    <property type="molecule type" value="Genomic_DNA"/>
</dbReference>
<proteinExistence type="predicted"/>
<keyword evidence="7" id="KW-1185">Reference proteome</keyword>
<dbReference type="InterPro" id="IPR028082">
    <property type="entry name" value="Peripla_BP_I"/>
</dbReference>
<dbReference type="Proteomes" id="UP000678281">
    <property type="component" value="Unassembled WGS sequence"/>
</dbReference>
<dbReference type="SUPFAM" id="SSF47413">
    <property type="entry name" value="lambda repressor-like DNA-binding domains"/>
    <property type="match status" value="1"/>
</dbReference>
<dbReference type="InterPro" id="IPR000843">
    <property type="entry name" value="HTH_LacI"/>
</dbReference>
<evidence type="ECO:0000313" key="7">
    <source>
        <dbReference type="Proteomes" id="UP000678281"/>
    </source>
</evidence>
<keyword evidence="2" id="KW-0805">Transcription regulation</keyword>
<dbReference type="PROSITE" id="PS50932">
    <property type="entry name" value="HTH_LACI_2"/>
    <property type="match status" value="1"/>
</dbReference>
<name>A0A942EAF0_9HYPH</name>
<dbReference type="SMART" id="SM00354">
    <property type="entry name" value="HTH_LACI"/>
    <property type="match status" value="1"/>
</dbReference>
<comment type="caution">
    <text evidence="6">The sequence shown here is derived from an EMBL/GenBank/DDBJ whole genome shotgun (WGS) entry which is preliminary data.</text>
</comment>
<dbReference type="Pfam" id="PF00356">
    <property type="entry name" value="LacI"/>
    <property type="match status" value="1"/>
</dbReference>